<sequence length="367" mass="39705">MPRSEIGEDDEKADTYDQSPVDAQKSAKDAVESVVVTSGCRPADAPPAIARYQVPGARGYKAAPLAAATEYSETLPYGIGRPRVDSAQTSRGHGFLQKEYGWGTGSSAFQPRPVSNAYALGAAQSTCAAARTTSPANQVGLSKQQSLQPAASSTTPTSSSTGKTTEDWKIGDVLWVPWHTHNNDPKIEPDDEQLSYTQLGPLLTKWRPAIIIRKTGESMVVLPLFSWNGVGLANKVTRSRQFEYCCVQQAGQPKVEKHPTTDYTTVVLFSDDPDFELKPTSCVHLLGGYPVGYDHPAQKIGHLTTDSIDCLRHSVRKAESQADATYGKLTAKQLADAIKTGAKTAQASVRNLFMRSTKARENAMRGF</sequence>
<dbReference type="AlphaFoldDB" id="A0A2G5I8T7"/>
<dbReference type="EMBL" id="CP134184">
    <property type="protein sequence ID" value="WPA95668.1"/>
    <property type="molecule type" value="Genomic_DNA"/>
</dbReference>
<evidence type="ECO:0000313" key="5">
    <source>
        <dbReference type="Proteomes" id="UP000230605"/>
    </source>
</evidence>
<keyword evidence="6" id="KW-1185">Reference proteome</keyword>
<feature type="region of interest" description="Disordered" evidence="1">
    <location>
        <begin position="1"/>
        <end position="29"/>
    </location>
</feature>
<evidence type="ECO:0000313" key="3">
    <source>
        <dbReference type="EMBL" id="PIB01142.1"/>
    </source>
</evidence>
<feature type="region of interest" description="Disordered" evidence="1">
    <location>
        <begin position="138"/>
        <end position="165"/>
    </location>
</feature>
<dbReference type="Proteomes" id="UP000230605">
    <property type="component" value="Chromosome 1"/>
</dbReference>
<organism evidence="3 5">
    <name type="scientific">Cercospora beticola</name>
    <name type="common">Sugarbeet leaf spot fungus</name>
    <dbReference type="NCBI Taxonomy" id="122368"/>
    <lineage>
        <taxon>Eukaryota</taxon>
        <taxon>Fungi</taxon>
        <taxon>Dikarya</taxon>
        <taxon>Ascomycota</taxon>
        <taxon>Pezizomycotina</taxon>
        <taxon>Dothideomycetes</taxon>
        <taxon>Dothideomycetidae</taxon>
        <taxon>Mycosphaerellales</taxon>
        <taxon>Mycosphaerellaceae</taxon>
        <taxon>Cercospora</taxon>
    </lineage>
</organism>
<reference evidence="3 5" key="1">
    <citation type="submission" date="2015-10" db="EMBL/GenBank/DDBJ databases">
        <title>The cercosporin biosynthetic gene cluster was horizontally transferred to several fungal lineages and shown to be expanded in Cercospora beticola based on microsynteny with recipient genomes.</title>
        <authorList>
            <person name="De Jonge R."/>
            <person name="Ebert M.K."/>
            <person name="Suttle J.C."/>
            <person name="Jurick Ii W.M."/>
            <person name="Secor G.A."/>
            <person name="Thomma B.P."/>
            <person name="Van De Peer Y."/>
            <person name="Bolton M.D."/>
        </authorList>
    </citation>
    <scope>NUCLEOTIDE SEQUENCE [LARGE SCALE GENOMIC DNA]</scope>
    <source>
        <strain evidence="3 5">09-40</strain>
    </source>
</reference>
<evidence type="ECO:0000259" key="2">
    <source>
        <dbReference type="Pfam" id="PF20233"/>
    </source>
</evidence>
<dbReference type="InterPro" id="IPR046497">
    <property type="entry name" value="DUF6590"/>
</dbReference>
<reference evidence="4 6" key="2">
    <citation type="submission" date="2023-09" db="EMBL/GenBank/DDBJ databases">
        <title>Complete-Gapless Cercospora beticola genome.</title>
        <authorList>
            <person name="Wyatt N.A."/>
            <person name="Spanner R.E."/>
            <person name="Bolton M.D."/>
        </authorList>
    </citation>
    <scope>NUCLEOTIDE SEQUENCE [LARGE SCALE GENOMIC DNA]</scope>
    <source>
        <strain evidence="4">Cb09-40</strain>
    </source>
</reference>
<dbReference type="Pfam" id="PF20233">
    <property type="entry name" value="DUF6590"/>
    <property type="match status" value="1"/>
</dbReference>
<feature type="compositionally biased region" description="Low complexity" evidence="1">
    <location>
        <begin position="152"/>
        <end position="163"/>
    </location>
</feature>
<feature type="compositionally biased region" description="Polar residues" evidence="1">
    <location>
        <begin position="138"/>
        <end position="151"/>
    </location>
</feature>
<dbReference type="Proteomes" id="UP001302367">
    <property type="component" value="Chromosome 1"/>
</dbReference>
<name>A0A2G5I8T7_CERBT</name>
<feature type="domain" description="DUF6590" evidence="2">
    <location>
        <begin position="167"/>
        <end position="312"/>
    </location>
</feature>
<gene>
    <name evidence="3" type="ORF">CB0940_00260</name>
    <name evidence="4" type="ORF">RHO25_000271</name>
</gene>
<evidence type="ECO:0000256" key="1">
    <source>
        <dbReference type="SAM" id="MobiDB-lite"/>
    </source>
</evidence>
<proteinExistence type="predicted"/>
<accession>A0A2G5I8T7</accession>
<dbReference type="EMBL" id="LKMD01000100">
    <property type="protein sequence ID" value="PIB01142.1"/>
    <property type="molecule type" value="Genomic_DNA"/>
</dbReference>
<protein>
    <recommendedName>
        <fullName evidence="2">DUF6590 domain-containing protein</fullName>
    </recommendedName>
</protein>
<evidence type="ECO:0000313" key="6">
    <source>
        <dbReference type="Proteomes" id="UP001302367"/>
    </source>
</evidence>
<dbReference type="OrthoDB" id="3438983at2759"/>
<evidence type="ECO:0000313" key="4">
    <source>
        <dbReference type="EMBL" id="WPA95668.1"/>
    </source>
</evidence>